<name>A0AAD5KRW2_9CRUS</name>
<feature type="domain" description="Peptidase M12B" evidence="14">
    <location>
        <begin position="236"/>
        <end position="415"/>
    </location>
</feature>
<evidence type="ECO:0000256" key="6">
    <source>
        <dbReference type="ARBA" id="ARBA00023157"/>
    </source>
</evidence>
<keyword evidence="9" id="KW-0479">Metal-binding</keyword>
<feature type="disulfide bond" evidence="8">
    <location>
        <begin position="535"/>
        <end position="545"/>
    </location>
</feature>
<keyword evidence="4" id="KW-0482">Metalloprotease</keyword>
<feature type="binding site" evidence="9">
    <location>
        <position position="360"/>
    </location>
    <ligand>
        <name>Zn(2+)</name>
        <dbReference type="ChEBI" id="CHEBI:29105"/>
        <note>catalytic</note>
    </ligand>
</feature>
<sequence>MAIYWTKDSLIISYLIIFCLAICWAEATGSKAHVSSSGIDKESYLNSARQVVRPIVRELRTMRRVRSIGSADHAEQLTVSLPELPAVLDLQLDRDLIPDHFYVHHHGDVWRSEGFSGKSVPVCHYRGRVRNVSNSWVTLSTCFGLSGAVFDGVHLFYIEPLNNTLDGDHSWIAHSPELHSPLTFCGITFNYSFDKCISKKCLGVNEDHHQSSEWQMSNQSIKVKRQTRTSDVLAVHNVELVLVVDYAIYRRNDGDMFKILKRVLDVVNVIKQVTRSTLTKMRATRYPSLINTGTHTWSLKFTTLLTCPFSGVDGNHFGGPVGRAYVGTLCHAHDSCGIAVDDAKSPAAMTASIMAHEMGHNFGMHHDNASCQCPQGDCVMAAAIGQPTMHWSSCSRQLVQDSAREDRHKCLRNRPSRCGNMVVDPEEECDCGLPKYCRNQCCDPHTCKFNRRSLKVQCADGGCCNLMTCQWELAGVECRPAENECDLPEYCLGDGPTCPSDLYKYNGIKCQSRKVCIDKQCSPDTSTRHNRPVLCPSNCTNGGFCNNLGKCHCPDGFNPPFCQRYGMGGSEDGGPSLDPKVRRLFQLELYVVFLAIVPILGFLCFVFYFFLDDEQKEFFWLCIRPRCGRGANKGSSRLFHPVPLIQSTSVEKSIDEMPEKRHFSDWVKNRVRLTLPSINALSANGPSSAILSPASGCSTATITLSALNTPDVALSTPNAFLAVPPSVDDKKQLTPPVVRVIRPAPPPPPPPAKPKTSVDDSAKSVKNKFPLPVPPSSAKPPLL</sequence>
<keyword evidence="2 11" id="KW-0812">Transmembrane</keyword>
<feature type="active site" evidence="9">
    <location>
        <position position="357"/>
    </location>
</feature>
<comment type="caution">
    <text evidence="15">The sequence shown here is derived from an EMBL/GenBank/DDBJ whole genome shotgun (WGS) entry which is preliminary data.</text>
</comment>
<dbReference type="AlphaFoldDB" id="A0AAD5KRW2"/>
<dbReference type="InterPro" id="IPR001590">
    <property type="entry name" value="Peptidase_M12B"/>
</dbReference>
<dbReference type="Gene3D" id="3.40.390.10">
    <property type="entry name" value="Collagenase (Catalytic Domain)"/>
    <property type="match status" value="1"/>
</dbReference>
<dbReference type="InterPro" id="IPR001762">
    <property type="entry name" value="Disintegrin_dom"/>
</dbReference>
<evidence type="ECO:0000256" key="7">
    <source>
        <dbReference type="PROSITE-ProRule" id="PRU00068"/>
    </source>
</evidence>
<feature type="disulfide bond" evidence="9">
    <location>
        <begin position="373"/>
        <end position="378"/>
    </location>
</feature>
<evidence type="ECO:0000256" key="1">
    <source>
        <dbReference type="ARBA" id="ARBA00004167"/>
    </source>
</evidence>
<evidence type="ECO:0000259" key="13">
    <source>
        <dbReference type="PROSITE" id="PS50214"/>
    </source>
</evidence>
<feature type="binding site" evidence="9">
    <location>
        <position position="366"/>
    </location>
    <ligand>
        <name>Zn(2+)</name>
        <dbReference type="ChEBI" id="CHEBI:29105"/>
        <note>catalytic</note>
    </ligand>
</feature>
<feature type="domain" description="EGF-like" evidence="12">
    <location>
        <begin position="531"/>
        <end position="563"/>
    </location>
</feature>
<dbReference type="PANTHER" id="PTHR11905">
    <property type="entry name" value="ADAM A DISINTEGRIN AND METALLOPROTEASE DOMAIN"/>
    <property type="match status" value="1"/>
</dbReference>
<feature type="disulfide bond" evidence="8">
    <location>
        <begin position="553"/>
        <end position="562"/>
    </location>
</feature>
<dbReference type="InterPro" id="IPR034027">
    <property type="entry name" value="Reprolysin_adamalysin"/>
</dbReference>
<evidence type="ECO:0000256" key="8">
    <source>
        <dbReference type="PROSITE-ProRule" id="PRU00076"/>
    </source>
</evidence>
<dbReference type="Pfam" id="PF01421">
    <property type="entry name" value="Reprolysin"/>
    <property type="match status" value="1"/>
</dbReference>
<reference evidence="15 16" key="1">
    <citation type="submission" date="2022-05" db="EMBL/GenBank/DDBJ databases">
        <title>A multi-omics perspective on studying reproductive biology in Daphnia sinensis.</title>
        <authorList>
            <person name="Jia J."/>
        </authorList>
    </citation>
    <scope>NUCLEOTIDE SEQUENCE [LARGE SCALE GENOMIC DNA]</scope>
    <source>
        <strain evidence="15 16">WSL</strain>
    </source>
</reference>
<dbReference type="SMART" id="SM00050">
    <property type="entry name" value="DISIN"/>
    <property type="match status" value="1"/>
</dbReference>
<evidence type="ECO:0000313" key="16">
    <source>
        <dbReference type="Proteomes" id="UP000820818"/>
    </source>
</evidence>
<evidence type="ECO:0000256" key="2">
    <source>
        <dbReference type="ARBA" id="ARBA00022692"/>
    </source>
</evidence>
<feature type="disulfide bond" evidence="7">
    <location>
        <begin position="478"/>
        <end position="498"/>
    </location>
</feature>
<dbReference type="SUPFAM" id="SSF55486">
    <property type="entry name" value="Metalloproteases ('zincins'), catalytic domain"/>
    <property type="match status" value="1"/>
</dbReference>
<dbReference type="PROSITE" id="PS50026">
    <property type="entry name" value="EGF_3"/>
    <property type="match status" value="1"/>
</dbReference>
<feature type="region of interest" description="Disordered" evidence="10">
    <location>
        <begin position="724"/>
        <end position="783"/>
    </location>
</feature>
<evidence type="ECO:0000256" key="10">
    <source>
        <dbReference type="SAM" id="MobiDB-lite"/>
    </source>
</evidence>
<feature type="compositionally biased region" description="Pro residues" evidence="10">
    <location>
        <begin position="743"/>
        <end position="753"/>
    </location>
</feature>
<dbReference type="PROSITE" id="PS50215">
    <property type="entry name" value="ADAM_MEPRO"/>
    <property type="match status" value="1"/>
</dbReference>
<dbReference type="InterPro" id="IPR036436">
    <property type="entry name" value="Disintegrin_dom_sf"/>
</dbReference>
<dbReference type="SUPFAM" id="SSF57552">
    <property type="entry name" value="Blood coagulation inhibitor (disintegrin)"/>
    <property type="match status" value="1"/>
</dbReference>
<organism evidence="15 16">
    <name type="scientific">Daphnia sinensis</name>
    <dbReference type="NCBI Taxonomy" id="1820382"/>
    <lineage>
        <taxon>Eukaryota</taxon>
        <taxon>Metazoa</taxon>
        <taxon>Ecdysozoa</taxon>
        <taxon>Arthropoda</taxon>
        <taxon>Crustacea</taxon>
        <taxon>Branchiopoda</taxon>
        <taxon>Diplostraca</taxon>
        <taxon>Cladocera</taxon>
        <taxon>Anomopoda</taxon>
        <taxon>Daphniidae</taxon>
        <taxon>Daphnia</taxon>
        <taxon>Daphnia similis group</taxon>
    </lineage>
</organism>
<dbReference type="CDD" id="cd04269">
    <property type="entry name" value="ZnMc_adamalysin_II_like"/>
    <property type="match status" value="1"/>
</dbReference>
<keyword evidence="9" id="KW-0862">Zinc</keyword>
<evidence type="ECO:0000256" key="9">
    <source>
        <dbReference type="PROSITE-ProRule" id="PRU00276"/>
    </source>
</evidence>
<comment type="subcellular location">
    <subcellularLocation>
        <location evidence="1">Membrane</location>
        <topology evidence="1">Single-pass membrane protein</topology>
    </subcellularLocation>
</comment>
<comment type="caution">
    <text evidence="8">Lacks conserved residue(s) required for the propagation of feature annotation.</text>
</comment>
<feature type="compositionally biased region" description="Pro residues" evidence="10">
    <location>
        <begin position="771"/>
        <end position="783"/>
    </location>
</feature>
<feature type="transmembrane region" description="Helical" evidence="11">
    <location>
        <begin position="589"/>
        <end position="611"/>
    </location>
</feature>
<evidence type="ECO:0000259" key="14">
    <source>
        <dbReference type="PROSITE" id="PS50215"/>
    </source>
</evidence>
<dbReference type="InterPro" id="IPR024079">
    <property type="entry name" value="MetalloPept_cat_dom_sf"/>
</dbReference>
<dbReference type="InterPro" id="IPR000742">
    <property type="entry name" value="EGF"/>
</dbReference>
<proteinExistence type="predicted"/>
<dbReference type="GO" id="GO:0004222">
    <property type="term" value="F:metalloendopeptidase activity"/>
    <property type="evidence" value="ECO:0007669"/>
    <property type="project" value="InterPro"/>
</dbReference>
<evidence type="ECO:0000256" key="5">
    <source>
        <dbReference type="ARBA" id="ARBA00023136"/>
    </source>
</evidence>
<evidence type="ECO:0000256" key="3">
    <source>
        <dbReference type="ARBA" id="ARBA00022989"/>
    </source>
</evidence>
<keyword evidence="5 11" id="KW-0472">Membrane</keyword>
<dbReference type="PROSITE" id="PS01186">
    <property type="entry name" value="EGF_2"/>
    <property type="match status" value="1"/>
</dbReference>
<dbReference type="GO" id="GO:0006509">
    <property type="term" value="P:membrane protein ectodomain proteolysis"/>
    <property type="evidence" value="ECO:0007669"/>
    <property type="project" value="TreeGrafter"/>
</dbReference>
<feature type="binding site" evidence="9">
    <location>
        <position position="356"/>
    </location>
    <ligand>
        <name>Zn(2+)</name>
        <dbReference type="ChEBI" id="CHEBI:29105"/>
        <note>catalytic</note>
    </ligand>
</feature>
<keyword evidence="16" id="KW-1185">Reference proteome</keyword>
<keyword evidence="3 11" id="KW-1133">Transmembrane helix</keyword>
<feature type="domain" description="Disintegrin" evidence="13">
    <location>
        <begin position="415"/>
        <end position="506"/>
    </location>
</feature>
<evidence type="ECO:0000256" key="4">
    <source>
        <dbReference type="ARBA" id="ARBA00023049"/>
    </source>
</evidence>
<dbReference type="GO" id="GO:0046872">
    <property type="term" value="F:metal ion binding"/>
    <property type="evidence" value="ECO:0007669"/>
    <property type="project" value="UniProtKB-KW"/>
</dbReference>
<keyword evidence="4" id="KW-0645">Protease</keyword>
<dbReference type="GO" id="GO:0016020">
    <property type="term" value="C:membrane"/>
    <property type="evidence" value="ECO:0007669"/>
    <property type="project" value="UniProtKB-SubCell"/>
</dbReference>
<evidence type="ECO:0000313" key="15">
    <source>
        <dbReference type="EMBL" id="KAI9559167.1"/>
    </source>
</evidence>
<dbReference type="PANTHER" id="PTHR11905:SF159">
    <property type="entry name" value="ADAM METALLOPROTEASE"/>
    <property type="match status" value="1"/>
</dbReference>
<dbReference type="Gene3D" id="4.10.70.10">
    <property type="entry name" value="Disintegrin domain"/>
    <property type="match status" value="1"/>
</dbReference>
<dbReference type="EMBL" id="WJBH02000005">
    <property type="protein sequence ID" value="KAI9559167.1"/>
    <property type="molecule type" value="Genomic_DNA"/>
</dbReference>
<dbReference type="Proteomes" id="UP000820818">
    <property type="component" value="Linkage Group LG5"/>
</dbReference>
<dbReference type="FunFam" id="4.10.70.10:FF:000003">
    <property type="entry name" value="Disintegrin and metalloproteinase domain-containing protein 17"/>
    <property type="match status" value="1"/>
</dbReference>
<dbReference type="PROSITE" id="PS50214">
    <property type="entry name" value="DISINTEGRIN_2"/>
    <property type="match status" value="1"/>
</dbReference>
<keyword evidence="6 8" id="KW-1015">Disulfide bond</keyword>
<evidence type="ECO:0000259" key="12">
    <source>
        <dbReference type="PROSITE" id="PS50026"/>
    </source>
</evidence>
<protein>
    <submittedName>
        <fullName evidence="15">Uncharacterized protein</fullName>
    </submittedName>
</protein>
<keyword evidence="8" id="KW-0245">EGF-like domain</keyword>
<feature type="disulfide bond" evidence="9">
    <location>
        <begin position="330"/>
        <end position="410"/>
    </location>
</feature>
<gene>
    <name evidence="15" type="ORF">GHT06_015956</name>
</gene>
<keyword evidence="4" id="KW-0378">Hydrolase</keyword>
<evidence type="ECO:0000256" key="11">
    <source>
        <dbReference type="SAM" id="Phobius"/>
    </source>
</evidence>
<accession>A0AAD5KRW2</accession>
<dbReference type="Pfam" id="PF00200">
    <property type="entry name" value="Disintegrin"/>
    <property type="match status" value="1"/>
</dbReference>